<reference evidence="1 2" key="1">
    <citation type="journal article" date="2010" name="Proc. Natl. Acad. Sci. U.S.A.">
        <title>Insights into evolution of multicellular fungi from the assembled chromosomes of the mushroom Coprinopsis cinerea (Coprinus cinereus).</title>
        <authorList>
            <person name="Stajich J.E."/>
            <person name="Wilke S.K."/>
            <person name="Ahren D."/>
            <person name="Au C.H."/>
            <person name="Birren B.W."/>
            <person name="Borodovsky M."/>
            <person name="Burns C."/>
            <person name="Canback B."/>
            <person name="Casselton L.A."/>
            <person name="Cheng C.K."/>
            <person name="Deng J."/>
            <person name="Dietrich F.S."/>
            <person name="Fargo D.C."/>
            <person name="Farman M.L."/>
            <person name="Gathman A.C."/>
            <person name="Goldberg J."/>
            <person name="Guigo R."/>
            <person name="Hoegger P.J."/>
            <person name="Hooker J.B."/>
            <person name="Huggins A."/>
            <person name="James T.Y."/>
            <person name="Kamada T."/>
            <person name="Kilaru S."/>
            <person name="Kodira C."/>
            <person name="Kues U."/>
            <person name="Kupfer D."/>
            <person name="Kwan H.S."/>
            <person name="Lomsadze A."/>
            <person name="Li W."/>
            <person name="Lilly W.W."/>
            <person name="Ma L.J."/>
            <person name="Mackey A.J."/>
            <person name="Manning G."/>
            <person name="Martin F."/>
            <person name="Muraguchi H."/>
            <person name="Natvig D.O."/>
            <person name="Palmerini H."/>
            <person name="Ramesh M.A."/>
            <person name="Rehmeyer C.J."/>
            <person name="Roe B.A."/>
            <person name="Shenoy N."/>
            <person name="Stanke M."/>
            <person name="Ter-Hovhannisyan V."/>
            <person name="Tunlid A."/>
            <person name="Velagapudi R."/>
            <person name="Vision T.J."/>
            <person name="Zeng Q."/>
            <person name="Zolan M.E."/>
            <person name="Pukkila P.J."/>
        </authorList>
    </citation>
    <scope>NUCLEOTIDE SEQUENCE [LARGE SCALE GENOMIC DNA]</scope>
    <source>
        <strain evidence="2">Okayama-7 / 130 / ATCC MYA-4618 / FGSC 9003</strain>
    </source>
</reference>
<dbReference type="HOGENOM" id="CLU_3087143_0_0_1"/>
<protein>
    <submittedName>
        <fullName evidence="1">Uncharacterized protein</fullName>
    </submittedName>
</protein>
<dbReference type="VEuPathDB" id="FungiDB:CC1G_14071"/>
<evidence type="ECO:0000313" key="2">
    <source>
        <dbReference type="Proteomes" id="UP000001861"/>
    </source>
</evidence>
<name>D6RL44_COPC7</name>
<dbReference type="InParanoid" id="D6RL44"/>
<accession>D6RL44</accession>
<evidence type="ECO:0000313" key="1">
    <source>
        <dbReference type="EMBL" id="EFI28045.1"/>
    </source>
</evidence>
<keyword evidence="2" id="KW-1185">Reference proteome</keyword>
<dbReference type="Proteomes" id="UP000001861">
    <property type="component" value="Unassembled WGS sequence"/>
</dbReference>
<gene>
    <name evidence="1" type="ORF">CC1G_14071</name>
</gene>
<dbReference type="KEGG" id="cci:CC1G_14071"/>
<dbReference type="GeneID" id="9379030"/>
<dbReference type="EMBL" id="AACS02000003">
    <property type="protein sequence ID" value="EFI28045.1"/>
    <property type="molecule type" value="Genomic_DNA"/>
</dbReference>
<organism evidence="1 2">
    <name type="scientific">Coprinopsis cinerea (strain Okayama-7 / 130 / ATCC MYA-4618 / FGSC 9003)</name>
    <name type="common">Inky cap fungus</name>
    <name type="synonym">Hormographiella aspergillata</name>
    <dbReference type="NCBI Taxonomy" id="240176"/>
    <lineage>
        <taxon>Eukaryota</taxon>
        <taxon>Fungi</taxon>
        <taxon>Dikarya</taxon>
        <taxon>Basidiomycota</taxon>
        <taxon>Agaricomycotina</taxon>
        <taxon>Agaricomycetes</taxon>
        <taxon>Agaricomycetidae</taxon>
        <taxon>Agaricales</taxon>
        <taxon>Agaricineae</taxon>
        <taxon>Psathyrellaceae</taxon>
        <taxon>Coprinopsis</taxon>
    </lineage>
</organism>
<proteinExistence type="predicted"/>
<dbReference type="AlphaFoldDB" id="D6RL44"/>
<dbReference type="RefSeq" id="XP_002911539.1">
    <property type="nucleotide sequence ID" value="XM_002911493.1"/>
</dbReference>
<comment type="caution">
    <text evidence="1">The sequence shown here is derived from an EMBL/GenBank/DDBJ whole genome shotgun (WGS) entry which is preliminary data.</text>
</comment>
<sequence length="52" mass="5781">MAKQQENACQTEGGTSTCFGGFVNQTERPGFAPSLFEVEAHHWLDTSWQSHP</sequence>